<dbReference type="NCBIfam" id="NF033707">
    <property type="entry name" value="T9SS_sortase"/>
    <property type="match status" value="1"/>
</dbReference>
<protein>
    <submittedName>
        <fullName evidence="3">Type IX secretion system sortase PorU</fullName>
    </submittedName>
</protein>
<dbReference type="Proteomes" id="UP001596163">
    <property type="component" value="Unassembled WGS sequence"/>
</dbReference>
<proteinExistence type="predicted"/>
<dbReference type="NCBIfam" id="TIGR04183">
    <property type="entry name" value="Por_Secre_tail"/>
    <property type="match status" value="1"/>
</dbReference>
<dbReference type="SUPFAM" id="SSF52129">
    <property type="entry name" value="Caspase-like"/>
    <property type="match status" value="1"/>
</dbReference>
<dbReference type="Gene3D" id="3.40.50.1460">
    <property type="match status" value="1"/>
</dbReference>
<gene>
    <name evidence="3" type="primary">porU</name>
    <name evidence="3" type="ORF">ACFPIK_12260</name>
</gene>
<evidence type="ECO:0000313" key="3">
    <source>
        <dbReference type="EMBL" id="MFC5192541.1"/>
    </source>
</evidence>
<evidence type="ECO:0000259" key="2">
    <source>
        <dbReference type="Pfam" id="PF01364"/>
    </source>
</evidence>
<dbReference type="InterPro" id="IPR029031">
    <property type="entry name" value="Gingipain_N_sf"/>
</dbReference>
<dbReference type="Gene3D" id="3.40.50.10390">
    <property type="entry name" value="Gingipain r, domain 1"/>
    <property type="match status" value="1"/>
</dbReference>
<keyword evidence="4" id="KW-1185">Reference proteome</keyword>
<reference evidence="4" key="1">
    <citation type="journal article" date="2019" name="Int. J. Syst. Evol. Microbiol.">
        <title>The Global Catalogue of Microorganisms (GCM) 10K type strain sequencing project: providing services to taxonomists for standard genome sequencing and annotation.</title>
        <authorList>
            <consortium name="The Broad Institute Genomics Platform"/>
            <consortium name="The Broad Institute Genome Sequencing Center for Infectious Disease"/>
            <person name="Wu L."/>
            <person name="Ma J."/>
        </authorList>
    </citation>
    <scope>NUCLEOTIDE SEQUENCE [LARGE SCALE GENOMIC DNA]</scope>
    <source>
        <strain evidence="4">CGMCC 1.7030</strain>
    </source>
</reference>
<dbReference type="InterPro" id="IPR001769">
    <property type="entry name" value="Gingipain"/>
</dbReference>
<evidence type="ECO:0000313" key="4">
    <source>
        <dbReference type="Proteomes" id="UP001596163"/>
    </source>
</evidence>
<dbReference type="EMBL" id="JBHSKS010000009">
    <property type="protein sequence ID" value="MFC5192541.1"/>
    <property type="molecule type" value="Genomic_DNA"/>
</dbReference>
<dbReference type="InterPro" id="IPR026444">
    <property type="entry name" value="Secre_tail"/>
</dbReference>
<sequence length="1076" mass="120602">MRKKVHLYFLLFFFGAISPISFAQSSLLKFGVIKSGVYKITETKARQLGFRNLSEISLYGYPGMLPQKLDSAQLSHQEIPAWQSGNALFFYLEGPIQSRFDEQTEIEFTHHFYTDTLYYLIGRNLNPRRISEIPGNSSNPSNDVWYSFQWLKEEKTNVLNSGRSWYSDPIRQGQGLAVNFGINSSSNAPWLLKSNLMAQSSGTSQLRILTGDELIRETSFNPIPSTTYGLKGREETVNLEFSPPNGRLNQLRFTFQGSGAGYLDYVTVGIPYSGDQLPEGIFHGKKDGLVKLIPNKKIWEISDFYNPKAFGIGNSGLGKSWVVFTESNVPELKNFQTLASTPLTPSNAELVIISVPQFKQAAERLKAHKVASGISTDVVFVQDIFDWFGYGNRDVTAIRNFIAANFHAGKKLKNVLILGKGTFDYKNKLKGRPNLIPIYTSNSSLDPLTTYSSDDYLALIDWGQGEWEESTAGDEGLQIGIGRIPAINFREVNTWVDKIISYENLDQKFLPSSVLTFLADDGDNAIHMRDAEVHANYLTQNHPFFRSEKLYLDRFEQVKNGTRQRSTAISQALEKSLDRGSLFVNYIGHGNETTLTAEEIFKVPDLENWTTQNQLALWVTATCEFGRHDSPFLRSAAEELLFAQGKGAMGLLTTGRPVFSSINFKLNQAFTQEIFKTENGIYQDLGSIYLNTKIKSQNGPLNRNFSLLGDPSLRLKVPDLGIKISSIIEVNTKNPIDTLRSLDQVEVTGEIIEPLVGSSISNFNGHLQVELWGSPENQKTLGDENPEFEFQEENNLLFKGEGEINNGKFTTRMIIPKEVSKEKTSLNLRISAIDEKTKSYAGGLLQAKIDGTIDAPSSDQAGPIILVEVKGESKTSFTISSKQIRVTAKFEDISGIHLSALNPEKILRVRVNGIKTILINEFYRAKGGDFKHGEAAFTISGLEEGSNEVEILAWDNVGNSSKLEFRIEVRGSEQIKILEHLVYPNPSSDQSNFYFIHNRPGENLMATLEVYSLSGQILFSESRRLVKAQEMINDWNWIFFQSKSKYPGKGTYIYNLSLYSESDFTSDSVSGKLVIQ</sequence>
<dbReference type="InterPro" id="IPR029030">
    <property type="entry name" value="Caspase-like_dom_sf"/>
</dbReference>
<dbReference type="RefSeq" id="WP_377915649.1">
    <property type="nucleotide sequence ID" value="NZ_JBHSKS010000009.1"/>
</dbReference>
<keyword evidence="1" id="KW-0732">Signal</keyword>
<accession>A0ABW0BYA1</accession>
<name>A0ABW0BYA1_9BACT</name>
<organism evidence="3 4">
    <name type="scientific">Algoriphagus aquatilis</name>
    <dbReference type="NCBI Taxonomy" id="490186"/>
    <lineage>
        <taxon>Bacteria</taxon>
        <taxon>Pseudomonadati</taxon>
        <taxon>Bacteroidota</taxon>
        <taxon>Cytophagia</taxon>
        <taxon>Cytophagales</taxon>
        <taxon>Cyclobacteriaceae</taxon>
        <taxon>Algoriphagus</taxon>
    </lineage>
</organism>
<feature type="domain" description="Gingipain" evidence="2">
    <location>
        <begin position="351"/>
        <end position="715"/>
    </location>
</feature>
<evidence type="ECO:0000256" key="1">
    <source>
        <dbReference type="ARBA" id="ARBA00022729"/>
    </source>
</evidence>
<comment type="caution">
    <text evidence="3">The sequence shown here is derived from an EMBL/GenBank/DDBJ whole genome shotgun (WGS) entry which is preliminary data.</text>
</comment>
<dbReference type="CDD" id="cd02258">
    <property type="entry name" value="Peptidase_C25_N"/>
    <property type="match status" value="1"/>
</dbReference>
<dbReference type="Pfam" id="PF01364">
    <property type="entry name" value="Peptidase_C25"/>
    <property type="match status" value="1"/>
</dbReference>